<organism evidence="2">
    <name type="scientific">marine sediment metagenome</name>
    <dbReference type="NCBI Taxonomy" id="412755"/>
    <lineage>
        <taxon>unclassified sequences</taxon>
        <taxon>metagenomes</taxon>
        <taxon>ecological metagenomes</taxon>
    </lineage>
</organism>
<keyword evidence="1" id="KW-1133">Transmembrane helix</keyword>
<protein>
    <recommendedName>
        <fullName evidence="3">Amino acid permease/ SLC12A domain-containing protein</fullName>
    </recommendedName>
</protein>
<accession>X1ENL0</accession>
<dbReference type="AlphaFoldDB" id="X1ENL0"/>
<keyword evidence="1" id="KW-0472">Membrane</keyword>
<dbReference type="EMBL" id="BARU01005290">
    <property type="protein sequence ID" value="GAH34147.1"/>
    <property type="molecule type" value="Genomic_DNA"/>
</dbReference>
<comment type="caution">
    <text evidence="2">The sequence shown here is derived from an EMBL/GenBank/DDBJ whole genome shotgun (WGS) entry which is preliminary data.</text>
</comment>
<gene>
    <name evidence="2" type="ORF">S03H2_10258</name>
</gene>
<name>X1ENL0_9ZZZZ</name>
<reference evidence="2" key="1">
    <citation type="journal article" date="2014" name="Front. Microbiol.">
        <title>High frequency of phylogenetically diverse reductive dehalogenase-homologous genes in deep subseafloor sedimentary metagenomes.</title>
        <authorList>
            <person name="Kawai M."/>
            <person name="Futagami T."/>
            <person name="Toyoda A."/>
            <person name="Takaki Y."/>
            <person name="Nishi S."/>
            <person name="Hori S."/>
            <person name="Arai W."/>
            <person name="Tsubouchi T."/>
            <person name="Morono Y."/>
            <person name="Uchiyama I."/>
            <person name="Ito T."/>
            <person name="Fujiyama A."/>
            <person name="Inagaki F."/>
            <person name="Takami H."/>
        </authorList>
    </citation>
    <scope>NUCLEOTIDE SEQUENCE</scope>
    <source>
        <strain evidence="2">Expedition CK06-06</strain>
    </source>
</reference>
<evidence type="ECO:0000256" key="1">
    <source>
        <dbReference type="SAM" id="Phobius"/>
    </source>
</evidence>
<proteinExistence type="predicted"/>
<keyword evidence="1" id="KW-0812">Transmembrane</keyword>
<feature type="transmembrane region" description="Helical" evidence="1">
    <location>
        <begin position="35"/>
        <end position="56"/>
    </location>
</feature>
<evidence type="ECO:0000313" key="2">
    <source>
        <dbReference type="EMBL" id="GAH34147.1"/>
    </source>
</evidence>
<feature type="transmembrane region" description="Helical" evidence="1">
    <location>
        <begin position="62"/>
        <end position="82"/>
    </location>
</feature>
<evidence type="ECO:0008006" key="3">
    <source>
        <dbReference type="Google" id="ProtNLM"/>
    </source>
</evidence>
<sequence length="109" mass="12223">MVVLIIQIPLCIGAIFFRKKFPEWHEKAGFKPSSLMIKIVGILGAVFSTLFLLLLFTDPDAGLIISLIVFPFMGIGIMLYLIKNAKLKKEGIDIKAMMKKLPESVRLDD</sequence>